<feature type="transmembrane region" description="Helical" evidence="21">
    <location>
        <begin position="694"/>
        <end position="712"/>
    </location>
</feature>
<dbReference type="Pfam" id="PF11145">
    <property type="entry name" value="DUF2921"/>
    <property type="match status" value="1"/>
</dbReference>
<dbReference type="KEGG" id="pfy:PFICI_07860"/>
<feature type="domain" description="RING-type" evidence="23">
    <location>
        <begin position="786"/>
        <end position="846"/>
    </location>
</feature>
<evidence type="ECO:0000256" key="12">
    <source>
        <dbReference type="ARBA" id="ARBA00022989"/>
    </source>
</evidence>
<evidence type="ECO:0000256" key="10">
    <source>
        <dbReference type="ARBA" id="ARBA00022786"/>
    </source>
</evidence>
<feature type="transmembrane region" description="Helical" evidence="21">
    <location>
        <begin position="441"/>
        <end position="463"/>
    </location>
</feature>
<keyword evidence="11" id="KW-0862">Zinc</keyword>
<dbReference type="Proteomes" id="UP000030651">
    <property type="component" value="Unassembled WGS sequence"/>
</dbReference>
<dbReference type="GO" id="GO:0043161">
    <property type="term" value="P:proteasome-mediated ubiquitin-dependent protein catabolic process"/>
    <property type="evidence" value="ECO:0007669"/>
    <property type="project" value="TreeGrafter"/>
</dbReference>
<evidence type="ECO:0000256" key="18">
    <source>
        <dbReference type="ARBA" id="ARBA00082128"/>
    </source>
</evidence>
<evidence type="ECO:0000256" key="20">
    <source>
        <dbReference type="SAM" id="MobiDB-lite"/>
    </source>
</evidence>
<keyword evidence="25" id="KW-1185">Reference proteome</keyword>
<dbReference type="InterPro" id="IPR021319">
    <property type="entry name" value="DUF2921"/>
</dbReference>
<feature type="transmembrane region" description="Helical" evidence="21">
    <location>
        <begin position="631"/>
        <end position="650"/>
    </location>
</feature>
<comment type="catalytic activity">
    <reaction evidence="1">
        <text>S-ubiquitinyl-[E2 ubiquitin-conjugating enzyme]-L-cysteine + [acceptor protein]-L-lysine = [E2 ubiquitin-conjugating enzyme]-L-cysteine + N(6)-ubiquitinyl-[acceptor protein]-L-lysine.</text>
        <dbReference type="EC" id="2.3.2.27"/>
    </reaction>
</comment>
<sequence length="852" mass="94553">MPPPGDNQRVILLIILLLLWTTTNDNSAGFVQAPSLTRARLARQRTAHGVLNTTHWGDFSPRLANEQPLFPGPEPRYLNLTGFREEDRFAWEDFGHFRNRCEEWSENAVGKPNAASPVWQNVSGVIRGPWIRKPLSVSRTHASYNLSEVTPGIEWIAENADWGRNITGREGKMLVRVHDQEAAGTEPKREDLHPVGQPPLEVKARAVSATVTIDDEEGSGSSSEMRLHGVHWPRQGALLLTTTSEKFAGIFALPHLTSREDYFNSSQALLNRTLDEMLHAKERRYFTDHGNPWASTSDSGEPLGSAPHCEYIFYMQVHPPEQSILDIDHLLAGPENIAKAIDELEYELRFPRGAPQDGPPRLMMSAVVYSPDCAFMIETKGPPDFPPAEGQHLSGWKQEQWLHDVGYWMLGFGAIIFLQVQLLKTQMREASTPSTLGRISFYTASMILLADGIIFAGSAAWALSASNTLLPALVVTGASCLATTVGICFLSEIYVVQEPEWRRRDRERQANSTSSTPRPPPTTPAPDATTPNTSSESNTLLSTAARRATPRPPSPPIIIPSDQDIDAEIEQVTNNPQSILPAPVTAATPANNQNANRSTPLGTIFGHLIMSGIAILFLSLAAATWKPALRSVYFNILALGYLSLWTPQIYRNVYRNCRRALSWRFVIGQSILRILPIAYFYLVKDNFAFATPDWTAFAVLAGWLWIQIWMLAAQNVLGPRFGIPRGWMPEAWEYHPILREDGVESGGLPIGLVLGSSDTAPSSPTLDRTKSGADANKHTRIHHIDCAICREVLEVPVVKAGESDPNSGVTGVFTRRAYMVTPCRHIFHSACLEGWMRFRLQCPICREELPPL</sequence>
<dbReference type="GO" id="GO:0016567">
    <property type="term" value="P:protein ubiquitination"/>
    <property type="evidence" value="ECO:0007669"/>
    <property type="project" value="UniProtKB-UniPathway"/>
</dbReference>
<reference evidence="25" key="1">
    <citation type="journal article" date="2015" name="BMC Genomics">
        <title>Genomic and transcriptomic analysis of the endophytic fungus Pestalotiopsis fici reveals its lifestyle and high potential for synthesis of natural products.</title>
        <authorList>
            <person name="Wang X."/>
            <person name="Zhang X."/>
            <person name="Liu L."/>
            <person name="Xiang M."/>
            <person name="Wang W."/>
            <person name="Sun X."/>
            <person name="Che Y."/>
            <person name="Guo L."/>
            <person name="Liu G."/>
            <person name="Guo L."/>
            <person name="Wang C."/>
            <person name="Yin W.B."/>
            <person name="Stadler M."/>
            <person name="Zhang X."/>
            <person name="Liu X."/>
        </authorList>
    </citation>
    <scope>NUCLEOTIDE SEQUENCE [LARGE SCALE GENOMIC DNA]</scope>
    <source>
        <strain evidence="25">W106-1 / CGMCC3.15140</strain>
    </source>
</reference>
<evidence type="ECO:0000259" key="23">
    <source>
        <dbReference type="PROSITE" id="PS50089"/>
    </source>
</evidence>
<dbReference type="FunCoup" id="W3X575">
    <property type="interactions" value="48"/>
</dbReference>
<dbReference type="SMART" id="SM00184">
    <property type="entry name" value="RING"/>
    <property type="match status" value="1"/>
</dbReference>
<keyword evidence="6 21" id="KW-0812">Transmembrane</keyword>
<feature type="transmembrane region" description="Helical" evidence="21">
    <location>
        <begin position="604"/>
        <end position="625"/>
    </location>
</feature>
<keyword evidence="8 22" id="KW-0732">Signal</keyword>
<comment type="pathway">
    <text evidence="3">Protein modification; protein ubiquitination.</text>
</comment>
<dbReference type="PANTHER" id="PTHR22763:SF162">
    <property type="entry name" value="TRANSMEMBRANE E3 UBIQUITIN-PROTEIN LIGASE 1"/>
    <property type="match status" value="1"/>
</dbReference>
<name>W3X575_PESFW</name>
<dbReference type="InterPro" id="IPR050731">
    <property type="entry name" value="HRD1_E3_ubiq-ligases"/>
</dbReference>
<evidence type="ECO:0000256" key="3">
    <source>
        <dbReference type="ARBA" id="ARBA00004906"/>
    </source>
</evidence>
<organism evidence="24 25">
    <name type="scientific">Pestalotiopsis fici (strain W106-1 / CGMCC3.15140)</name>
    <dbReference type="NCBI Taxonomy" id="1229662"/>
    <lineage>
        <taxon>Eukaryota</taxon>
        <taxon>Fungi</taxon>
        <taxon>Dikarya</taxon>
        <taxon>Ascomycota</taxon>
        <taxon>Pezizomycotina</taxon>
        <taxon>Sordariomycetes</taxon>
        <taxon>Xylariomycetidae</taxon>
        <taxon>Amphisphaeriales</taxon>
        <taxon>Sporocadaceae</taxon>
        <taxon>Pestalotiopsis</taxon>
    </lineage>
</organism>
<feature type="signal peptide" evidence="22">
    <location>
        <begin position="1"/>
        <end position="28"/>
    </location>
</feature>
<dbReference type="EMBL" id="KI912113">
    <property type="protein sequence ID" value="ETS80331.1"/>
    <property type="molecule type" value="Genomic_DNA"/>
</dbReference>
<evidence type="ECO:0000313" key="24">
    <source>
        <dbReference type="EMBL" id="ETS80331.1"/>
    </source>
</evidence>
<keyword evidence="9 19" id="KW-0863">Zinc-finger</keyword>
<feature type="chain" id="PRO_5004835423" description="DSC E3 ubiquitin ligase complex subunit A" evidence="22">
    <location>
        <begin position="29"/>
        <end position="852"/>
    </location>
</feature>
<dbReference type="EC" id="2.3.2.27" evidence="4"/>
<feature type="transmembrane region" description="Helical" evidence="21">
    <location>
        <begin position="469"/>
        <end position="496"/>
    </location>
</feature>
<dbReference type="STRING" id="1229662.W3X575"/>
<evidence type="ECO:0000256" key="19">
    <source>
        <dbReference type="PROSITE-ProRule" id="PRU00175"/>
    </source>
</evidence>
<protein>
    <recommendedName>
        <fullName evidence="16">DSC E3 ubiquitin ligase complex subunit A</fullName>
        <ecNumber evidence="4">2.3.2.27</ecNumber>
    </recommendedName>
    <alternativeName>
        <fullName evidence="17">Defective for SREBP cleavage protein A</fullName>
    </alternativeName>
    <alternativeName>
        <fullName evidence="18">RING-type E3 ubiquitin transferase dscA</fullName>
    </alternativeName>
</protein>
<evidence type="ECO:0000256" key="15">
    <source>
        <dbReference type="ARBA" id="ARBA00063126"/>
    </source>
</evidence>
<dbReference type="eggNOG" id="KOG0828">
    <property type="taxonomic scope" value="Eukaryota"/>
</dbReference>
<dbReference type="HOGENOM" id="CLU_010475_0_0_1"/>
<evidence type="ECO:0000313" key="25">
    <source>
        <dbReference type="Proteomes" id="UP000030651"/>
    </source>
</evidence>
<dbReference type="RefSeq" id="XP_007834632.1">
    <property type="nucleotide sequence ID" value="XM_007836441.1"/>
</dbReference>
<evidence type="ECO:0000256" key="2">
    <source>
        <dbReference type="ARBA" id="ARBA00004127"/>
    </source>
</evidence>
<dbReference type="GO" id="GO:0061630">
    <property type="term" value="F:ubiquitin protein ligase activity"/>
    <property type="evidence" value="ECO:0007669"/>
    <property type="project" value="UniProtKB-EC"/>
</dbReference>
<evidence type="ECO:0000256" key="8">
    <source>
        <dbReference type="ARBA" id="ARBA00022729"/>
    </source>
</evidence>
<dbReference type="FunFam" id="3.30.40.10:FF:000626">
    <property type="entry name" value="Transmembrane ubiquitin ligase 1"/>
    <property type="match status" value="1"/>
</dbReference>
<dbReference type="GO" id="GO:0008270">
    <property type="term" value="F:zinc ion binding"/>
    <property type="evidence" value="ECO:0007669"/>
    <property type="project" value="UniProtKB-KW"/>
</dbReference>
<evidence type="ECO:0000256" key="16">
    <source>
        <dbReference type="ARBA" id="ARBA00071072"/>
    </source>
</evidence>
<gene>
    <name evidence="24" type="ORF">PFICI_07860</name>
</gene>
<accession>W3X575</accession>
<dbReference type="PROSITE" id="PS50089">
    <property type="entry name" value="ZF_RING_2"/>
    <property type="match status" value="1"/>
</dbReference>
<dbReference type="InParanoid" id="W3X575"/>
<comment type="subunit">
    <text evidence="15">Component of the DSC E3 ubiquitin ligase complex composed of dscA, dscB, dscC and dscD.</text>
</comment>
<feature type="compositionally biased region" description="Low complexity" evidence="20">
    <location>
        <begin position="525"/>
        <end position="547"/>
    </location>
</feature>
<dbReference type="GO" id="GO:0044695">
    <property type="term" value="C:Dsc E3 ubiquitin ligase complex"/>
    <property type="evidence" value="ECO:0007669"/>
    <property type="project" value="TreeGrafter"/>
</dbReference>
<comment type="function">
    <text evidence="14">Catalytic component of the DSC E3 ubiquitin ligase complex which is required for the srbA transcriptional activator proteolytic cleavage to release the soluble transcription factor from the membrane in low oxygen or sterol conditions. Required for growth during hypoxia and triazole drug susceptibility, as well as for virulence in a murine model of invasive pulmonary aspergillosis (IPA).</text>
</comment>
<proteinExistence type="predicted"/>
<dbReference type="OMA" id="LEGWMRF"/>
<dbReference type="OrthoDB" id="9984778at2759"/>
<keyword evidence="5" id="KW-0808">Transferase</keyword>
<keyword evidence="13 21" id="KW-0472">Membrane</keyword>
<evidence type="ECO:0000256" key="21">
    <source>
        <dbReference type="SAM" id="Phobius"/>
    </source>
</evidence>
<dbReference type="AlphaFoldDB" id="W3X575"/>
<keyword evidence="10" id="KW-0833">Ubl conjugation pathway</keyword>
<feature type="region of interest" description="Disordered" evidence="20">
    <location>
        <begin position="501"/>
        <end position="561"/>
    </location>
</feature>
<evidence type="ECO:0000256" key="1">
    <source>
        <dbReference type="ARBA" id="ARBA00000900"/>
    </source>
</evidence>
<comment type="subcellular location">
    <subcellularLocation>
        <location evidence="2">Endomembrane system</location>
        <topology evidence="2">Multi-pass membrane protein</topology>
    </subcellularLocation>
</comment>
<evidence type="ECO:0000256" key="5">
    <source>
        <dbReference type="ARBA" id="ARBA00022679"/>
    </source>
</evidence>
<evidence type="ECO:0000256" key="14">
    <source>
        <dbReference type="ARBA" id="ARBA00056116"/>
    </source>
</evidence>
<evidence type="ECO:0000256" key="13">
    <source>
        <dbReference type="ARBA" id="ARBA00023136"/>
    </source>
</evidence>
<dbReference type="InterPro" id="IPR001841">
    <property type="entry name" value="Znf_RING"/>
</dbReference>
<keyword evidence="7" id="KW-0479">Metal-binding</keyword>
<evidence type="ECO:0000256" key="22">
    <source>
        <dbReference type="SAM" id="SignalP"/>
    </source>
</evidence>
<evidence type="ECO:0000256" key="17">
    <source>
        <dbReference type="ARBA" id="ARBA00077885"/>
    </source>
</evidence>
<dbReference type="Pfam" id="PF12678">
    <property type="entry name" value="zf-rbx1"/>
    <property type="match status" value="1"/>
</dbReference>
<dbReference type="PANTHER" id="PTHR22763">
    <property type="entry name" value="RING ZINC FINGER PROTEIN"/>
    <property type="match status" value="1"/>
</dbReference>
<dbReference type="GeneID" id="19272873"/>
<feature type="transmembrane region" description="Helical" evidence="21">
    <location>
        <begin position="662"/>
        <end position="682"/>
    </location>
</feature>
<dbReference type="Gene3D" id="3.30.40.10">
    <property type="entry name" value="Zinc/RING finger domain, C3HC4 (zinc finger)"/>
    <property type="match status" value="1"/>
</dbReference>
<keyword evidence="12 21" id="KW-1133">Transmembrane helix</keyword>
<dbReference type="GO" id="GO:0012505">
    <property type="term" value="C:endomembrane system"/>
    <property type="evidence" value="ECO:0007669"/>
    <property type="project" value="UniProtKB-SubCell"/>
</dbReference>
<evidence type="ECO:0000256" key="9">
    <source>
        <dbReference type="ARBA" id="ARBA00022771"/>
    </source>
</evidence>
<evidence type="ECO:0000256" key="7">
    <source>
        <dbReference type="ARBA" id="ARBA00022723"/>
    </source>
</evidence>
<evidence type="ECO:0000256" key="6">
    <source>
        <dbReference type="ARBA" id="ARBA00022692"/>
    </source>
</evidence>
<evidence type="ECO:0000256" key="4">
    <source>
        <dbReference type="ARBA" id="ARBA00012483"/>
    </source>
</evidence>
<dbReference type="InterPro" id="IPR024766">
    <property type="entry name" value="Znf_RING_H2"/>
</dbReference>
<feature type="transmembrane region" description="Helical" evidence="21">
    <location>
        <begin position="401"/>
        <end position="420"/>
    </location>
</feature>
<dbReference type="SUPFAM" id="SSF57850">
    <property type="entry name" value="RING/U-box"/>
    <property type="match status" value="1"/>
</dbReference>
<dbReference type="InterPro" id="IPR013083">
    <property type="entry name" value="Znf_RING/FYVE/PHD"/>
</dbReference>
<evidence type="ECO:0000256" key="11">
    <source>
        <dbReference type="ARBA" id="ARBA00022833"/>
    </source>
</evidence>
<dbReference type="UniPathway" id="UPA00143"/>